<protein>
    <submittedName>
        <fullName evidence="3">Tripartite-type tricarboxylate transporter, receptor component TctC</fullName>
    </submittedName>
</protein>
<dbReference type="InterPro" id="IPR005064">
    <property type="entry name" value="BUG"/>
</dbReference>
<dbReference type="PROSITE" id="PS51318">
    <property type="entry name" value="TAT"/>
    <property type="match status" value="1"/>
</dbReference>
<evidence type="ECO:0000313" key="4">
    <source>
        <dbReference type="Proteomes" id="UP000243904"/>
    </source>
</evidence>
<dbReference type="SUPFAM" id="SSF53850">
    <property type="entry name" value="Periplasmic binding protein-like II"/>
    <property type="match status" value="1"/>
</dbReference>
<dbReference type="InterPro" id="IPR042100">
    <property type="entry name" value="Bug_dom1"/>
</dbReference>
<dbReference type="CDD" id="cd13578">
    <property type="entry name" value="PBP2_Bug27"/>
    <property type="match status" value="1"/>
</dbReference>
<feature type="chain" id="PRO_5009253956" evidence="2">
    <location>
        <begin position="38"/>
        <end position="336"/>
    </location>
</feature>
<name>A0A1H1LYU2_9BRAD</name>
<keyword evidence="2" id="KW-0732">Signal</keyword>
<dbReference type="PIRSF" id="PIRSF017082">
    <property type="entry name" value="YflP"/>
    <property type="match status" value="1"/>
</dbReference>
<dbReference type="AlphaFoldDB" id="A0A1H1LYU2"/>
<keyword evidence="4" id="KW-1185">Reference proteome</keyword>
<gene>
    <name evidence="3" type="ORF">SAMN05444158_0026</name>
</gene>
<sequence>MSDKQPTRPSRRAVLRATGLLMSAAATSSLRSTAAKAAGYPDHTIKIIVPFAYSGPTDIMARILSTHLGDAIGASVIVENKPGAGGNIGIGFSAHAEPDGYTLLLTSSAYVVNPGLYAKIPYDPYKDFAPIAELGTSPNVILVDPKLGINSIAELIARAKAHPDELNYASPGVGTTPHLSAELFKIVAGVQITHVPFSGAGPAIQAILGGTTQVAFAALPPAHPHIESGALKALAVTGAHRWFDLPEVPTMVELGYKDFISDTFQGFLAPAKTPPAAVELLAAKSIEILKRPVITEQLQNNGFEVIANGPDGMRKRIDDEVPKWRDIVAKAGIKPV</sequence>
<keyword evidence="3" id="KW-0675">Receptor</keyword>
<dbReference type="Pfam" id="PF03401">
    <property type="entry name" value="TctC"/>
    <property type="match status" value="1"/>
</dbReference>
<reference evidence="4" key="1">
    <citation type="submission" date="2016-10" db="EMBL/GenBank/DDBJ databases">
        <authorList>
            <person name="Varghese N."/>
            <person name="Submissions S."/>
        </authorList>
    </citation>
    <scope>NUCLEOTIDE SEQUENCE [LARGE SCALE GENOMIC DNA]</scope>
    <source>
        <strain evidence="4">GAS369</strain>
    </source>
</reference>
<organism evidence="3 4">
    <name type="scientific">Bradyrhizobium canariense</name>
    <dbReference type="NCBI Taxonomy" id="255045"/>
    <lineage>
        <taxon>Bacteria</taxon>
        <taxon>Pseudomonadati</taxon>
        <taxon>Pseudomonadota</taxon>
        <taxon>Alphaproteobacteria</taxon>
        <taxon>Hyphomicrobiales</taxon>
        <taxon>Nitrobacteraceae</taxon>
        <taxon>Bradyrhizobium</taxon>
    </lineage>
</organism>
<evidence type="ECO:0000256" key="2">
    <source>
        <dbReference type="SAM" id="SignalP"/>
    </source>
</evidence>
<proteinExistence type="inferred from homology"/>
<evidence type="ECO:0000313" key="3">
    <source>
        <dbReference type="EMBL" id="SDR79778.1"/>
    </source>
</evidence>
<dbReference type="PANTHER" id="PTHR42928:SF5">
    <property type="entry name" value="BLR1237 PROTEIN"/>
    <property type="match status" value="1"/>
</dbReference>
<feature type="signal peptide" evidence="2">
    <location>
        <begin position="1"/>
        <end position="37"/>
    </location>
</feature>
<dbReference type="InterPro" id="IPR006311">
    <property type="entry name" value="TAT_signal"/>
</dbReference>
<dbReference type="Gene3D" id="3.40.190.10">
    <property type="entry name" value="Periplasmic binding protein-like II"/>
    <property type="match status" value="1"/>
</dbReference>
<accession>A0A1H1LYU2</accession>
<dbReference type="PANTHER" id="PTHR42928">
    <property type="entry name" value="TRICARBOXYLATE-BINDING PROTEIN"/>
    <property type="match status" value="1"/>
</dbReference>
<dbReference type="EMBL" id="LT629750">
    <property type="protein sequence ID" value="SDR79778.1"/>
    <property type="molecule type" value="Genomic_DNA"/>
</dbReference>
<dbReference type="RefSeq" id="WP_167558573.1">
    <property type="nucleotide sequence ID" value="NZ_LT629750.1"/>
</dbReference>
<comment type="similarity">
    <text evidence="1">Belongs to the UPF0065 (bug) family.</text>
</comment>
<dbReference type="Proteomes" id="UP000243904">
    <property type="component" value="Chromosome I"/>
</dbReference>
<evidence type="ECO:0000256" key="1">
    <source>
        <dbReference type="ARBA" id="ARBA00006987"/>
    </source>
</evidence>
<dbReference type="Gene3D" id="3.40.190.150">
    <property type="entry name" value="Bordetella uptake gene, domain 1"/>
    <property type="match status" value="1"/>
</dbReference>